<gene>
    <name evidence="1" type="ORF">H9753_11740</name>
</gene>
<protein>
    <submittedName>
        <fullName evidence="1">Alpha/beta hydrolase</fullName>
    </submittedName>
</protein>
<organism evidence="1 2">
    <name type="scientific">Candidatus Blautia merdavium</name>
    <dbReference type="NCBI Taxonomy" id="2838494"/>
    <lineage>
        <taxon>Bacteria</taxon>
        <taxon>Bacillati</taxon>
        <taxon>Bacillota</taxon>
        <taxon>Clostridia</taxon>
        <taxon>Lachnospirales</taxon>
        <taxon>Lachnospiraceae</taxon>
        <taxon>Blautia</taxon>
    </lineage>
</organism>
<comment type="caution">
    <text evidence="1">The sequence shown here is derived from an EMBL/GenBank/DDBJ whole genome shotgun (WGS) entry which is preliminary data.</text>
</comment>
<proteinExistence type="predicted"/>
<evidence type="ECO:0000313" key="2">
    <source>
        <dbReference type="Proteomes" id="UP000823886"/>
    </source>
</evidence>
<keyword evidence="1" id="KW-0378">Hydrolase</keyword>
<reference evidence="1" key="1">
    <citation type="journal article" date="2021" name="PeerJ">
        <title>Extensive microbial diversity within the chicken gut microbiome revealed by metagenomics and culture.</title>
        <authorList>
            <person name="Gilroy R."/>
            <person name="Ravi A."/>
            <person name="Getino M."/>
            <person name="Pursley I."/>
            <person name="Horton D.L."/>
            <person name="Alikhan N.F."/>
            <person name="Baker D."/>
            <person name="Gharbi K."/>
            <person name="Hall N."/>
            <person name="Watson M."/>
            <person name="Adriaenssens E.M."/>
            <person name="Foster-Nyarko E."/>
            <person name="Jarju S."/>
            <person name="Secka A."/>
            <person name="Antonio M."/>
            <person name="Oren A."/>
            <person name="Chaudhuri R.R."/>
            <person name="La Ragione R."/>
            <person name="Hildebrand F."/>
            <person name="Pallen M.J."/>
        </authorList>
    </citation>
    <scope>NUCLEOTIDE SEQUENCE</scope>
    <source>
        <strain evidence="1">ChiBcec2-3848</strain>
    </source>
</reference>
<evidence type="ECO:0000313" key="1">
    <source>
        <dbReference type="EMBL" id="HJC64272.1"/>
    </source>
</evidence>
<dbReference type="SUPFAM" id="SSF53474">
    <property type="entry name" value="alpha/beta-Hydrolases"/>
    <property type="match status" value="1"/>
</dbReference>
<sequence length="226" mass="26276">MHTIPALLWGAPSEKLYLYIHGQGGNKEEAFLIAKAVCPCGYQVLSIDLPEHGERTRETGTFLPWLIVPELTCVMTFARKLWKHISLYAVSIGAWFSMLSFNREPLQRCLLVSPVLDMRQLLLKMMEQAHISLAQLEQEQVMTISSGQTLSWIYWQYVQTHPVKQWNIPTKILYGEYDALIEFSSVTHFAEKFHCDLTVLAKGEHWFHSQEQLKFLSCWLKQKFQE</sequence>
<dbReference type="Proteomes" id="UP000823886">
    <property type="component" value="Unassembled WGS sequence"/>
</dbReference>
<reference evidence="1" key="2">
    <citation type="submission" date="2021-04" db="EMBL/GenBank/DDBJ databases">
        <authorList>
            <person name="Gilroy R."/>
        </authorList>
    </citation>
    <scope>NUCLEOTIDE SEQUENCE</scope>
    <source>
        <strain evidence="1">ChiBcec2-3848</strain>
    </source>
</reference>
<accession>A0A9D2TDA5</accession>
<dbReference type="InterPro" id="IPR029058">
    <property type="entry name" value="AB_hydrolase_fold"/>
</dbReference>
<dbReference type="AlphaFoldDB" id="A0A9D2TDA5"/>
<dbReference type="Gene3D" id="3.40.50.1820">
    <property type="entry name" value="alpha/beta hydrolase"/>
    <property type="match status" value="1"/>
</dbReference>
<name>A0A9D2TDA5_9FIRM</name>
<dbReference type="EMBL" id="DWVZ01000153">
    <property type="protein sequence ID" value="HJC64272.1"/>
    <property type="molecule type" value="Genomic_DNA"/>
</dbReference>
<dbReference type="GO" id="GO:0016787">
    <property type="term" value="F:hydrolase activity"/>
    <property type="evidence" value="ECO:0007669"/>
    <property type="project" value="UniProtKB-KW"/>
</dbReference>